<dbReference type="Pfam" id="PF06985">
    <property type="entry name" value="HET"/>
    <property type="match status" value="1"/>
</dbReference>
<dbReference type="Proteomes" id="UP001303889">
    <property type="component" value="Unassembled WGS sequence"/>
</dbReference>
<dbReference type="PANTHER" id="PTHR33112">
    <property type="entry name" value="DOMAIN PROTEIN, PUTATIVE-RELATED"/>
    <property type="match status" value="1"/>
</dbReference>
<gene>
    <name evidence="3" type="ORF">C8A05DRAFT_37981</name>
</gene>
<evidence type="ECO:0000313" key="3">
    <source>
        <dbReference type="EMBL" id="KAK3898421.1"/>
    </source>
</evidence>
<sequence length="814" mass="91777">MSSSQPPLKRDAGGEPIQQNAAKRHKADPTPPQCGECQGLDLDALFAFVSKRLQEAREGKRNRPTDIFKNAEGTCFYDDAIYLHGFGDRLAHESSCPLCTFFRAMRMQPGQHERYKLLGFPSSESWMWRADILKENPVWNEMEDPPFMAVVPDDPEIPRFGHEEFWMVRDIPQTGIILRLPAGEKDKLPTDVLVRPNELDPDAALKLAKSWLGMCQKHHNTACGVRGRHEPVTRGFRLIDCLVDPPKVEVHPWGTKYVALSYVWGTSPADLVDWPKTVMDAVAVTKEMRLQYLWVDRLCINQSDADEKAYLISKMTTIYEEAELTIITTAGSGAAHGLPGIRGTPRTPQPKYPLPSGATLLSSLRDPRYDILSSAYHTRGWTYQEGVLSNRRLIFTPHQLYWECRNMAAQESLAIPLFHQPVPDAPPDSDDLVMADFMITGLFKSDAYSGGFLADSPTTIITDDDFYRLDYGFPPHLAASTRAQLRGLNEHIRAYSQRRLTHDGDALLAFLGIKGLYTDPSLYLLHGLPIWLAPIAGGRSGPRVTLAFTLAAWHHRAGAHSMFVAQGGCRRRAHLPSWTWAGWTGAPVSWRALPNHEHGAQMADFIALGEGEEGRGHLLWAADLFLFAPGKRGEAVKVREDGAGDRLRAEGGEMKLIGMYRPWVLKYFRRERVKEEKKPWRWARMAGREGRDQRHAESHEWDSKWCRVAGRLCCVCLSMEMNEEEWTRGHERGELVSVLMFAGRYVGEEHEGHGGARFLTLRRVEGGVGGEERWERIGVVFLTLDKLSLDKCAGGRGLLREAPVREWQGMMVVQ</sequence>
<feature type="domain" description="Heterokaryon incompatibility" evidence="2">
    <location>
        <begin position="257"/>
        <end position="385"/>
    </location>
</feature>
<evidence type="ECO:0000256" key="1">
    <source>
        <dbReference type="SAM" id="MobiDB-lite"/>
    </source>
</evidence>
<accession>A0AAN6ME56</accession>
<reference evidence="3" key="1">
    <citation type="journal article" date="2023" name="Mol. Phylogenet. Evol.">
        <title>Genome-scale phylogeny and comparative genomics of the fungal order Sordariales.</title>
        <authorList>
            <person name="Hensen N."/>
            <person name="Bonometti L."/>
            <person name="Westerberg I."/>
            <person name="Brannstrom I.O."/>
            <person name="Guillou S."/>
            <person name="Cros-Aarteil S."/>
            <person name="Calhoun S."/>
            <person name="Haridas S."/>
            <person name="Kuo A."/>
            <person name="Mondo S."/>
            <person name="Pangilinan J."/>
            <person name="Riley R."/>
            <person name="LaButti K."/>
            <person name="Andreopoulos B."/>
            <person name="Lipzen A."/>
            <person name="Chen C."/>
            <person name="Yan M."/>
            <person name="Daum C."/>
            <person name="Ng V."/>
            <person name="Clum A."/>
            <person name="Steindorff A."/>
            <person name="Ohm R.A."/>
            <person name="Martin F."/>
            <person name="Silar P."/>
            <person name="Natvig D.O."/>
            <person name="Lalanne C."/>
            <person name="Gautier V."/>
            <person name="Ament-Velasquez S.L."/>
            <person name="Kruys A."/>
            <person name="Hutchinson M.I."/>
            <person name="Powell A.J."/>
            <person name="Barry K."/>
            <person name="Miller A.N."/>
            <person name="Grigoriev I.V."/>
            <person name="Debuchy R."/>
            <person name="Gladieux P."/>
            <person name="Hiltunen Thoren M."/>
            <person name="Johannesson H."/>
        </authorList>
    </citation>
    <scope>NUCLEOTIDE SEQUENCE</scope>
    <source>
        <strain evidence="3">CBS 103.79</strain>
    </source>
</reference>
<reference evidence="3" key="2">
    <citation type="submission" date="2023-05" db="EMBL/GenBank/DDBJ databases">
        <authorList>
            <consortium name="Lawrence Berkeley National Laboratory"/>
            <person name="Steindorff A."/>
            <person name="Hensen N."/>
            <person name="Bonometti L."/>
            <person name="Westerberg I."/>
            <person name="Brannstrom I.O."/>
            <person name="Guillou S."/>
            <person name="Cros-Aarteil S."/>
            <person name="Calhoun S."/>
            <person name="Haridas S."/>
            <person name="Kuo A."/>
            <person name="Mondo S."/>
            <person name="Pangilinan J."/>
            <person name="Riley R."/>
            <person name="Labutti K."/>
            <person name="Andreopoulos B."/>
            <person name="Lipzen A."/>
            <person name="Chen C."/>
            <person name="Yanf M."/>
            <person name="Daum C."/>
            <person name="Ng V."/>
            <person name="Clum A."/>
            <person name="Ohm R."/>
            <person name="Martin F."/>
            <person name="Silar P."/>
            <person name="Natvig D."/>
            <person name="Lalanne C."/>
            <person name="Gautier V."/>
            <person name="Ament-Velasquez S.L."/>
            <person name="Kruys A."/>
            <person name="Hutchinson M.I."/>
            <person name="Powell A.J."/>
            <person name="Barry K."/>
            <person name="Miller A.N."/>
            <person name="Grigoriev I.V."/>
            <person name="Debuchy R."/>
            <person name="Gladieux P."/>
            <person name="Thoren M.H."/>
            <person name="Johannesson H."/>
        </authorList>
    </citation>
    <scope>NUCLEOTIDE SEQUENCE</scope>
    <source>
        <strain evidence="3">CBS 103.79</strain>
    </source>
</reference>
<organism evidence="3 4">
    <name type="scientific">Staphylotrichum tortipilum</name>
    <dbReference type="NCBI Taxonomy" id="2831512"/>
    <lineage>
        <taxon>Eukaryota</taxon>
        <taxon>Fungi</taxon>
        <taxon>Dikarya</taxon>
        <taxon>Ascomycota</taxon>
        <taxon>Pezizomycotina</taxon>
        <taxon>Sordariomycetes</taxon>
        <taxon>Sordariomycetidae</taxon>
        <taxon>Sordariales</taxon>
        <taxon>Chaetomiaceae</taxon>
        <taxon>Staphylotrichum</taxon>
    </lineage>
</organism>
<evidence type="ECO:0000313" key="4">
    <source>
        <dbReference type="Proteomes" id="UP001303889"/>
    </source>
</evidence>
<dbReference type="EMBL" id="MU855939">
    <property type="protein sequence ID" value="KAK3898421.1"/>
    <property type="molecule type" value="Genomic_DNA"/>
</dbReference>
<name>A0AAN6ME56_9PEZI</name>
<keyword evidence="4" id="KW-1185">Reference proteome</keyword>
<feature type="region of interest" description="Disordered" evidence="1">
    <location>
        <begin position="1"/>
        <end position="34"/>
    </location>
</feature>
<dbReference type="InterPro" id="IPR010730">
    <property type="entry name" value="HET"/>
</dbReference>
<proteinExistence type="predicted"/>
<evidence type="ECO:0000259" key="2">
    <source>
        <dbReference type="Pfam" id="PF06985"/>
    </source>
</evidence>
<dbReference type="PANTHER" id="PTHR33112:SF1">
    <property type="entry name" value="HETEROKARYON INCOMPATIBILITY DOMAIN-CONTAINING PROTEIN"/>
    <property type="match status" value="1"/>
</dbReference>
<comment type="caution">
    <text evidence="3">The sequence shown here is derived from an EMBL/GenBank/DDBJ whole genome shotgun (WGS) entry which is preliminary data.</text>
</comment>
<protein>
    <submittedName>
        <fullName evidence="3">Heterokaryon incompatibility protein</fullName>
    </submittedName>
</protein>
<dbReference type="AlphaFoldDB" id="A0AAN6ME56"/>